<keyword evidence="3" id="KW-1185">Reference proteome</keyword>
<dbReference type="AlphaFoldDB" id="A0AAD7JVK2"/>
<comment type="caution">
    <text evidence="2">The sequence shown here is derived from an EMBL/GenBank/DDBJ whole genome shotgun (WGS) entry which is preliminary data.</text>
</comment>
<organism evidence="2 3">
    <name type="scientific">Mycena maculata</name>
    <dbReference type="NCBI Taxonomy" id="230809"/>
    <lineage>
        <taxon>Eukaryota</taxon>
        <taxon>Fungi</taxon>
        <taxon>Dikarya</taxon>
        <taxon>Basidiomycota</taxon>
        <taxon>Agaricomycotina</taxon>
        <taxon>Agaricomycetes</taxon>
        <taxon>Agaricomycetidae</taxon>
        <taxon>Agaricales</taxon>
        <taxon>Marasmiineae</taxon>
        <taxon>Mycenaceae</taxon>
        <taxon>Mycena</taxon>
    </lineage>
</organism>
<dbReference type="Gene3D" id="3.40.50.720">
    <property type="entry name" value="NAD(P)-binding Rossmann-like Domain"/>
    <property type="match status" value="1"/>
</dbReference>
<evidence type="ECO:0000256" key="1">
    <source>
        <dbReference type="SAM" id="Phobius"/>
    </source>
</evidence>
<keyword evidence="1" id="KW-1133">Transmembrane helix</keyword>
<feature type="transmembrane region" description="Helical" evidence="1">
    <location>
        <begin position="66"/>
        <end position="87"/>
    </location>
</feature>
<name>A0AAD7JVK2_9AGAR</name>
<dbReference type="Proteomes" id="UP001215280">
    <property type="component" value="Unassembled WGS sequence"/>
</dbReference>
<evidence type="ECO:0000313" key="3">
    <source>
        <dbReference type="Proteomes" id="UP001215280"/>
    </source>
</evidence>
<keyword evidence="1" id="KW-0812">Transmembrane</keyword>
<gene>
    <name evidence="2" type="ORF">DFH07DRAFT_953122</name>
</gene>
<dbReference type="EMBL" id="JARJLG010000019">
    <property type="protein sequence ID" value="KAJ7772664.1"/>
    <property type="molecule type" value="Genomic_DNA"/>
</dbReference>
<evidence type="ECO:0000313" key="2">
    <source>
        <dbReference type="EMBL" id="KAJ7772664.1"/>
    </source>
</evidence>
<sequence>MGASIVMFLSSKFKREEVMRLRVSEFYATKDVAKFEIGVLLSHLIVNTSFLPNWRLFLSIMKLKGIIFLLTISFTDLVVPIMLVVLAGTNIQGLVVSACSVHKRMLNFAACNHIEPVIVRFPLTNASVEEVMVLAYEHLGASPRLRLTKLMEHLFMTHTDL</sequence>
<accession>A0AAD7JVK2</accession>
<keyword evidence="1" id="KW-0472">Membrane</keyword>
<dbReference type="InterPro" id="IPR036291">
    <property type="entry name" value="NAD(P)-bd_dom_sf"/>
</dbReference>
<reference evidence="2" key="1">
    <citation type="submission" date="2023-03" db="EMBL/GenBank/DDBJ databases">
        <title>Massive genome expansion in bonnet fungi (Mycena s.s.) driven by repeated elements and novel gene families across ecological guilds.</title>
        <authorList>
            <consortium name="Lawrence Berkeley National Laboratory"/>
            <person name="Harder C.B."/>
            <person name="Miyauchi S."/>
            <person name="Viragh M."/>
            <person name="Kuo A."/>
            <person name="Thoen E."/>
            <person name="Andreopoulos B."/>
            <person name="Lu D."/>
            <person name="Skrede I."/>
            <person name="Drula E."/>
            <person name="Henrissat B."/>
            <person name="Morin E."/>
            <person name="Kohler A."/>
            <person name="Barry K."/>
            <person name="LaButti K."/>
            <person name="Morin E."/>
            <person name="Salamov A."/>
            <person name="Lipzen A."/>
            <person name="Mereny Z."/>
            <person name="Hegedus B."/>
            <person name="Baldrian P."/>
            <person name="Stursova M."/>
            <person name="Weitz H."/>
            <person name="Taylor A."/>
            <person name="Grigoriev I.V."/>
            <person name="Nagy L.G."/>
            <person name="Martin F."/>
            <person name="Kauserud H."/>
        </authorList>
    </citation>
    <scope>NUCLEOTIDE SEQUENCE</scope>
    <source>
        <strain evidence="2">CBHHK188m</strain>
    </source>
</reference>
<protein>
    <submittedName>
        <fullName evidence="2">Uncharacterized protein</fullName>
    </submittedName>
</protein>
<dbReference type="SUPFAM" id="SSF51735">
    <property type="entry name" value="NAD(P)-binding Rossmann-fold domains"/>
    <property type="match status" value="1"/>
</dbReference>
<proteinExistence type="predicted"/>